<keyword evidence="6 9" id="KW-1133">Transmembrane helix</keyword>
<feature type="region of interest" description="Disordered" evidence="10">
    <location>
        <begin position="83"/>
        <end position="142"/>
    </location>
</feature>
<reference evidence="11" key="2">
    <citation type="submission" date="2020-09" db="EMBL/GenBank/DDBJ databases">
        <authorList>
            <person name="Sun Q."/>
            <person name="Zhou Y."/>
        </authorList>
    </citation>
    <scope>NUCLEOTIDE SEQUENCE</scope>
    <source>
        <strain evidence="11">CGMCC 1.15388</strain>
    </source>
</reference>
<dbReference type="Gene3D" id="1.20.5.1030">
    <property type="entry name" value="Preprotein translocase secy subunit"/>
    <property type="match status" value="1"/>
</dbReference>
<evidence type="ECO:0000313" key="11">
    <source>
        <dbReference type="EMBL" id="GGE69324.1"/>
    </source>
</evidence>
<sequence length="142" mass="15294">MSQTPSTDEQGSPAGGDPKGPFGKVWLFLRQVIDELKKVVVPTRRELTNYTLVVLVFVIIVILIVSGLDRVFSTGADWIFGGDGPIEEEGVDAPAPGPEQAPGEELAPEDLEDMNLEDLDIEGGEDGEQLEMEEPEGDDAAE</sequence>
<evidence type="ECO:0000256" key="9">
    <source>
        <dbReference type="HAMAP-Rule" id="MF_00422"/>
    </source>
</evidence>
<dbReference type="NCBIfam" id="TIGR00964">
    <property type="entry name" value="secE_bact"/>
    <property type="match status" value="1"/>
</dbReference>
<dbReference type="RefSeq" id="WP_188684453.1">
    <property type="nucleotide sequence ID" value="NZ_BMIS01000006.1"/>
</dbReference>
<dbReference type="EMBL" id="BMIS01000006">
    <property type="protein sequence ID" value="GGE69324.1"/>
    <property type="molecule type" value="Genomic_DNA"/>
</dbReference>
<comment type="similarity">
    <text evidence="9">Belongs to the SecE/SEC61-gamma family.</text>
</comment>
<dbReference type="Proteomes" id="UP000633136">
    <property type="component" value="Unassembled WGS sequence"/>
</dbReference>
<keyword evidence="2 9" id="KW-0813">Transport</keyword>
<dbReference type="Pfam" id="PF00584">
    <property type="entry name" value="SecE"/>
    <property type="match status" value="1"/>
</dbReference>
<name>A0A917ARA2_9MICC</name>
<dbReference type="InterPro" id="IPR038379">
    <property type="entry name" value="SecE_sf"/>
</dbReference>
<feature type="compositionally biased region" description="Acidic residues" evidence="10">
    <location>
        <begin position="106"/>
        <end position="142"/>
    </location>
</feature>
<dbReference type="GO" id="GO:0009306">
    <property type="term" value="P:protein secretion"/>
    <property type="evidence" value="ECO:0007669"/>
    <property type="project" value="UniProtKB-UniRule"/>
</dbReference>
<dbReference type="InterPro" id="IPR005807">
    <property type="entry name" value="SecE_bac"/>
</dbReference>
<dbReference type="GO" id="GO:0008320">
    <property type="term" value="F:protein transmembrane transporter activity"/>
    <property type="evidence" value="ECO:0007669"/>
    <property type="project" value="UniProtKB-UniRule"/>
</dbReference>
<evidence type="ECO:0000256" key="6">
    <source>
        <dbReference type="ARBA" id="ARBA00022989"/>
    </source>
</evidence>
<feature type="transmembrane region" description="Helical" evidence="9">
    <location>
        <begin position="47"/>
        <end position="68"/>
    </location>
</feature>
<evidence type="ECO:0000256" key="10">
    <source>
        <dbReference type="SAM" id="MobiDB-lite"/>
    </source>
</evidence>
<dbReference type="InterPro" id="IPR001901">
    <property type="entry name" value="Translocase_SecE/Sec61-g"/>
</dbReference>
<keyword evidence="4 9" id="KW-0812">Transmembrane</keyword>
<evidence type="ECO:0000256" key="4">
    <source>
        <dbReference type="ARBA" id="ARBA00022692"/>
    </source>
</evidence>
<dbReference type="GO" id="GO:0006605">
    <property type="term" value="P:protein targeting"/>
    <property type="evidence" value="ECO:0007669"/>
    <property type="project" value="UniProtKB-UniRule"/>
</dbReference>
<proteinExistence type="inferred from homology"/>
<comment type="caution">
    <text evidence="11">The sequence shown here is derived from an EMBL/GenBank/DDBJ whole genome shotgun (WGS) entry which is preliminary data.</text>
</comment>
<evidence type="ECO:0000256" key="8">
    <source>
        <dbReference type="ARBA" id="ARBA00023136"/>
    </source>
</evidence>
<comment type="subunit">
    <text evidence="9">Component of the Sec protein translocase complex. Heterotrimer consisting of SecY, SecE and SecG subunits. The heterotrimers can form oligomers, although 1 heterotrimer is thought to be able to translocate proteins. Interacts with the ribosome. Interacts with SecDF, and other proteins may be involved. Interacts with SecA.</text>
</comment>
<dbReference type="PANTHER" id="PTHR33910">
    <property type="entry name" value="PROTEIN TRANSLOCASE SUBUNIT SECE"/>
    <property type="match status" value="1"/>
</dbReference>
<dbReference type="GO" id="GO:0065002">
    <property type="term" value="P:intracellular protein transmembrane transport"/>
    <property type="evidence" value="ECO:0007669"/>
    <property type="project" value="UniProtKB-UniRule"/>
</dbReference>
<evidence type="ECO:0000313" key="12">
    <source>
        <dbReference type="Proteomes" id="UP000633136"/>
    </source>
</evidence>
<gene>
    <name evidence="9" type="primary">secE</name>
    <name evidence="11" type="ORF">GCM10011401_15840</name>
</gene>
<dbReference type="PANTHER" id="PTHR33910:SF1">
    <property type="entry name" value="PROTEIN TRANSLOCASE SUBUNIT SECE"/>
    <property type="match status" value="1"/>
</dbReference>
<dbReference type="HAMAP" id="MF_00422">
    <property type="entry name" value="SecE"/>
    <property type="match status" value="1"/>
</dbReference>
<comment type="subcellular location">
    <subcellularLocation>
        <location evidence="9">Cell membrane</location>
        <topology evidence="9">Single-pass membrane protein</topology>
    </subcellularLocation>
    <subcellularLocation>
        <location evidence="1">Membrane</location>
    </subcellularLocation>
</comment>
<keyword evidence="7 9" id="KW-0811">Translocation</keyword>
<evidence type="ECO:0000256" key="7">
    <source>
        <dbReference type="ARBA" id="ARBA00023010"/>
    </source>
</evidence>
<evidence type="ECO:0000256" key="3">
    <source>
        <dbReference type="ARBA" id="ARBA00022475"/>
    </source>
</evidence>
<dbReference type="GO" id="GO:0005886">
    <property type="term" value="C:plasma membrane"/>
    <property type="evidence" value="ECO:0007669"/>
    <property type="project" value="UniProtKB-SubCell"/>
</dbReference>
<protein>
    <recommendedName>
        <fullName evidence="9">Protein translocase subunit SecE</fullName>
    </recommendedName>
</protein>
<keyword evidence="12" id="KW-1185">Reference proteome</keyword>
<dbReference type="AlphaFoldDB" id="A0A917ARA2"/>
<evidence type="ECO:0000256" key="2">
    <source>
        <dbReference type="ARBA" id="ARBA00022448"/>
    </source>
</evidence>
<keyword evidence="5 9" id="KW-0653">Protein transport</keyword>
<dbReference type="GO" id="GO:0043952">
    <property type="term" value="P:protein transport by the Sec complex"/>
    <property type="evidence" value="ECO:0007669"/>
    <property type="project" value="UniProtKB-UniRule"/>
</dbReference>
<evidence type="ECO:0000256" key="1">
    <source>
        <dbReference type="ARBA" id="ARBA00004370"/>
    </source>
</evidence>
<evidence type="ECO:0000256" key="5">
    <source>
        <dbReference type="ARBA" id="ARBA00022927"/>
    </source>
</evidence>
<keyword evidence="3 9" id="KW-1003">Cell membrane</keyword>
<organism evidence="11 12">
    <name type="scientific">Nesterenkonia cremea</name>
    <dbReference type="NCBI Taxonomy" id="1882340"/>
    <lineage>
        <taxon>Bacteria</taxon>
        <taxon>Bacillati</taxon>
        <taxon>Actinomycetota</taxon>
        <taxon>Actinomycetes</taxon>
        <taxon>Micrococcales</taxon>
        <taxon>Micrococcaceae</taxon>
        <taxon>Nesterenkonia</taxon>
    </lineage>
</organism>
<comment type="function">
    <text evidence="9">Essential subunit of the Sec protein translocation channel SecYEG. Clamps together the 2 halves of SecY. May contact the channel plug during translocation.</text>
</comment>
<accession>A0A917ARA2</accession>
<reference evidence="11" key="1">
    <citation type="journal article" date="2014" name="Int. J. Syst. Evol. Microbiol.">
        <title>Complete genome sequence of Corynebacterium casei LMG S-19264T (=DSM 44701T), isolated from a smear-ripened cheese.</title>
        <authorList>
            <consortium name="US DOE Joint Genome Institute (JGI-PGF)"/>
            <person name="Walter F."/>
            <person name="Albersmeier A."/>
            <person name="Kalinowski J."/>
            <person name="Ruckert C."/>
        </authorList>
    </citation>
    <scope>NUCLEOTIDE SEQUENCE</scope>
    <source>
        <strain evidence="11">CGMCC 1.15388</strain>
    </source>
</reference>
<keyword evidence="8 9" id="KW-0472">Membrane</keyword>